<evidence type="ECO:0000256" key="3">
    <source>
        <dbReference type="ARBA" id="ARBA00022747"/>
    </source>
</evidence>
<evidence type="ECO:0000313" key="7">
    <source>
        <dbReference type="Proteomes" id="UP000477849"/>
    </source>
</evidence>
<evidence type="ECO:0000256" key="4">
    <source>
        <dbReference type="ARBA" id="ARBA00047422"/>
    </source>
</evidence>
<dbReference type="Proteomes" id="UP000477849">
    <property type="component" value="Unassembled WGS sequence"/>
</dbReference>
<dbReference type="AlphaFoldDB" id="A0A6M1S253"/>
<accession>A0A6M1S253</accession>
<name>A0A6M1S253_9HYPH</name>
<dbReference type="SUPFAM" id="SSF53335">
    <property type="entry name" value="S-adenosyl-L-methionine-dependent methyltransferases"/>
    <property type="match status" value="1"/>
</dbReference>
<keyword evidence="3" id="KW-0680">Restriction system</keyword>
<dbReference type="Pfam" id="PF00145">
    <property type="entry name" value="DNA_methylase"/>
    <property type="match status" value="1"/>
</dbReference>
<keyword evidence="7" id="KW-1185">Reference proteome</keyword>
<evidence type="ECO:0000313" key="6">
    <source>
        <dbReference type="EMBL" id="NGO62468.1"/>
    </source>
</evidence>
<comment type="catalytic activity">
    <reaction evidence="4">
        <text>a 2'-deoxycytidine in DNA + S-adenosyl-L-methionine = a 5-methyl-2'-deoxycytidine in DNA + S-adenosyl-L-homocysteine + H(+)</text>
        <dbReference type="Rhea" id="RHEA:13681"/>
        <dbReference type="Rhea" id="RHEA-COMP:11369"/>
        <dbReference type="Rhea" id="RHEA-COMP:11370"/>
        <dbReference type="ChEBI" id="CHEBI:15378"/>
        <dbReference type="ChEBI" id="CHEBI:57856"/>
        <dbReference type="ChEBI" id="CHEBI:59789"/>
        <dbReference type="ChEBI" id="CHEBI:85452"/>
        <dbReference type="ChEBI" id="CHEBI:85454"/>
        <dbReference type="EC" id="2.1.1.37"/>
    </reaction>
</comment>
<dbReference type="Gene3D" id="3.90.120.10">
    <property type="entry name" value="DNA Methylase, subunit A, domain 2"/>
    <property type="match status" value="1"/>
</dbReference>
<dbReference type="GO" id="GO:0032259">
    <property type="term" value="P:methylation"/>
    <property type="evidence" value="ECO:0007669"/>
    <property type="project" value="UniProtKB-KW"/>
</dbReference>
<dbReference type="InterPro" id="IPR001525">
    <property type="entry name" value="C5_MeTfrase"/>
</dbReference>
<feature type="region of interest" description="Disordered" evidence="5">
    <location>
        <begin position="1"/>
        <end position="36"/>
    </location>
</feature>
<keyword evidence="2 6" id="KW-0808">Transferase</keyword>
<sequence>MDDENSFCGNGKHHRKEFSSKMPAKNRPSKRSPSDETLHAAGIAINRMRLNQSKGIFALAKEIDSLRKTHDTANIISLLRDCGLNEDEITTYMELKSKLAHYEDSIKSQGLGYDGVRALVQSSDEAIAQAMTLGIAGGPLGANEIVRLRDIPERSKVPDIDIVKKLREECFEAECIRMARERQQSFTSMVRELHIALQGYAERLRYVRHYYERVEDYNVLADLSDEDIEALRQEGVKVSAIEETFFGEKEDEIVALAKTLLKEFDELFPGRDIPKSEWGLVEIDSPTLIYFAQARHALVALQAGGFLGGFPSDNSEHAHWDALSSIAYLAGVHGGSTLSRRFSPRPVGKLNAFILRAASGVEAVGLDAAGFRARATYTSMKPGRPRGRSLTPSGRQKVVAYTMEGTSAVRFNPLPLEQPRKRTFPHGWNVRRFQIDNDELLADLNGEIGRLKGQDVHLLAATLTDQPFKERGRGEADERQQFGHAFQLLRDIRPKGFFFETSAEFRGPKHLPLRNRLARQADELGYLITDFELNALSFGVPQDRPRSILMGVAKEYGSRLRQPILANPIKITVGEAIADVAFGFLPEIEAIPEESRTKDQIKYHKWATEWLADHGHKDARDTLSLIRGSSDTFNNWHERGFNRDETYTVTPRLEDLQTYSVPLSLSILKRLQGIPDDWTFLGSFHEQCAQICETTPPVIYRVIGHVIHAALTGQDVDIDLAARQKLDGIRWKTASGFRSMSESQNPARRKALEWRAHILMEEEGP</sequence>
<dbReference type="InterPro" id="IPR029063">
    <property type="entry name" value="SAM-dependent_MTases_sf"/>
</dbReference>
<evidence type="ECO:0000256" key="5">
    <source>
        <dbReference type="SAM" id="MobiDB-lite"/>
    </source>
</evidence>
<protein>
    <submittedName>
        <fullName evidence="6">DNA cytosine methyltransferase</fullName>
    </submittedName>
</protein>
<reference evidence="6 7" key="1">
    <citation type="submission" date="2020-02" db="EMBL/GenBank/DDBJ databases">
        <title>Genome sequence of the type strain CCBAU10050 of Rhizobium daejeonense.</title>
        <authorList>
            <person name="Gao J."/>
            <person name="Sun J."/>
        </authorList>
    </citation>
    <scope>NUCLEOTIDE SEQUENCE [LARGE SCALE GENOMIC DNA]</scope>
    <source>
        <strain evidence="6 7">CCBAU10050</strain>
    </source>
</reference>
<keyword evidence="1 6" id="KW-0489">Methyltransferase</keyword>
<dbReference type="GO" id="GO:0003886">
    <property type="term" value="F:DNA (cytosine-5-)-methyltransferase activity"/>
    <property type="evidence" value="ECO:0007669"/>
    <property type="project" value="UniProtKB-EC"/>
</dbReference>
<evidence type="ECO:0000256" key="2">
    <source>
        <dbReference type="ARBA" id="ARBA00022679"/>
    </source>
</evidence>
<dbReference type="GO" id="GO:0009307">
    <property type="term" value="P:DNA restriction-modification system"/>
    <property type="evidence" value="ECO:0007669"/>
    <property type="project" value="UniProtKB-KW"/>
</dbReference>
<gene>
    <name evidence="6" type="ORF">G6N76_02185</name>
</gene>
<comment type="caution">
    <text evidence="6">The sequence shown here is derived from an EMBL/GenBank/DDBJ whole genome shotgun (WGS) entry which is preliminary data.</text>
</comment>
<proteinExistence type="predicted"/>
<dbReference type="EMBL" id="JAAKZH010000001">
    <property type="protein sequence ID" value="NGO62468.1"/>
    <property type="molecule type" value="Genomic_DNA"/>
</dbReference>
<dbReference type="Gene3D" id="3.40.50.150">
    <property type="entry name" value="Vaccinia Virus protein VP39"/>
    <property type="match status" value="1"/>
</dbReference>
<organism evidence="6 7">
    <name type="scientific">Rhizobium daejeonense</name>
    <dbReference type="NCBI Taxonomy" id="240521"/>
    <lineage>
        <taxon>Bacteria</taxon>
        <taxon>Pseudomonadati</taxon>
        <taxon>Pseudomonadota</taxon>
        <taxon>Alphaproteobacteria</taxon>
        <taxon>Hyphomicrobiales</taxon>
        <taxon>Rhizobiaceae</taxon>
        <taxon>Rhizobium/Agrobacterium group</taxon>
        <taxon>Rhizobium</taxon>
    </lineage>
</organism>
<dbReference type="RefSeq" id="WP_163900399.1">
    <property type="nucleotide sequence ID" value="NZ_CP048427.1"/>
</dbReference>
<evidence type="ECO:0000256" key="1">
    <source>
        <dbReference type="ARBA" id="ARBA00022603"/>
    </source>
</evidence>